<accession>A0A0P0D225</accession>
<comment type="function">
    <text evidence="12">Subunit 8, of the mitochondrial membrane ATP synthase complex (F(1)F(0) ATP synthase or Complex V) that produces ATP from ADP in the presence of a proton gradient across the membrane which is generated by electron transport complexes of the respiratory chain. ATP synthase complex consist of a soluble F(1) head domain - the catalytic core - and a membrane F(1) domain - the membrane proton channel. These two domains are linked by a central stalk rotating inside the F(1) region and a stationary peripheral stalk. During catalysis, ATP synthesis in the catalytic domain of F(1) is coupled via a rotary mechanism of the central stalk subunits to proton translocation. In vivo, can only synthesize ATP although its ATP hydrolase activity can be activated artificially in vitro. Part of the complex F(0) domain.</text>
</comment>
<dbReference type="GO" id="GO:0031966">
    <property type="term" value="C:mitochondrial membrane"/>
    <property type="evidence" value="ECO:0007669"/>
    <property type="project" value="UniProtKB-SubCell"/>
</dbReference>
<dbReference type="AlphaFoldDB" id="A0A0P0D225"/>
<keyword evidence="11" id="KW-0066">ATP synthesis</keyword>
<evidence type="ECO:0000256" key="1">
    <source>
        <dbReference type="ARBA" id="ARBA00004304"/>
    </source>
</evidence>
<dbReference type="GO" id="GO:0015078">
    <property type="term" value="F:proton transmembrane transporter activity"/>
    <property type="evidence" value="ECO:0007669"/>
    <property type="project" value="InterPro"/>
</dbReference>
<dbReference type="GO" id="GO:0015986">
    <property type="term" value="P:proton motive force-driven ATP synthesis"/>
    <property type="evidence" value="ECO:0007669"/>
    <property type="project" value="InterPro"/>
</dbReference>
<keyword evidence="3 14" id="KW-0813">Transport</keyword>
<keyword evidence="9 14" id="KW-0496">Mitochondrion</keyword>
<comment type="subunit">
    <text evidence="13">Component of the ATP synthase complex composed at least of ATP5F1A/subunit alpha, ATP5F1B/subunit beta, ATP5MC1/subunit c (homooctomer), MT-ATP6/subunit a, MT-ATP8/subunit 8, ATP5ME/subunit e, ATP5MF/subunit f, ATP5MG/subunit g, ATP5MK/subunit k, ATP5MJ/subunit j, ATP5F1C/subunit gamma, ATP5F1D/subunit delta, ATP5F1E/subunit epsilon, ATP5PF/subunit F6, ATP5PB/subunit b, ATP5PD/subunit d, ATP5PO/subunit OSCP. ATP synthase complex consists of a soluble F(1) head domain (subunits alpha(3) and beta(3)) - the catalytic core - and a membrane F(0) domain - the membrane proton channel (subunits c, a, 8, e, f, g, k and j). These two domains are linked by a central stalk (subunits gamma, delta, and epsilon) rotating inside the F1 region and a stationary peripheral stalk (subunits F6, b, d, and OSCP).</text>
</comment>
<keyword evidence="8 14" id="KW-0406">Ion transport</keyword>
<evidence type="ECO:0000256" key="3">
    <source>
        <dbReference type="ARBA" id="ARBA00022448"/>
    </source>
</evidence>
<dbReference type="RefSeq" id="YP_009176478.1">
    <property type="nucleotide sequence ID" value="NC_028208.1"/>
</dbReference>
<evidence type="ECO:0000256" key="9">
    <source>
        <dbReference type="ARBA" id="ARBA00023128"/>
    </source>
</evidence>
<sequence length="55" mass="6592">MPQLKLKPWFPILALAWLIFMALAPRKVIEYSYPNRLTPQSSKTPKSLPWTWLWH</sequence>
<evidence type="ECO:0000256" key="10">
    <source>
        <dbReference type="ARBA" id="ARBA00023136"/>
    </source>
</evidence>
<name>A0A0P0D225_9TELE</name>
<dbReference type="CTD" id="4509"/>
<evidence type="ECO:0000313" key="15">
    <source>
        <dbReference type="EMBL" id="ALJ01839.1"/>
    </source>
</evidence>
<organism evidence="15">
    <name type="scientific">Melanotaenia boesemani</name>
    <name type="common">Boeseman's rainbowfish</name>
    <dbReference type="NCBI Taxonomy" id="1250792"/>
    <lineage>
        <taxon>Eukaryota</taxon>
        <taxon>Metazoa</taxon>
        <taxon>Chordata</taxon>
        <taxon>Craniata</taxon>
        <taxon>Vertebrata</taxon>
        <taxon>Euteleostomi</taxon>
        <taxon>Actinopterygii</taxon>
        <taxon>Neopterygii</taxon>
        <taxon>Teleostei</taxon>
        <taxon>Neoteleostei</taxon>
        <taxon>Acanthomorphata</taxon>
        <taxon>Ovalentaria</taxon>
        <taxon>Atherinomorphae</taxon>
        <taxon>Atheriniformes</taxon>
        <taxon>Melanotaeniidae</taxon>
        <taxon>Melanotaenia</taxon>
    </lineage>
</organism>
<dbReference type="EMBL" id="KT380951">
    <property type="protein sequence ID" value="ALJ01839.1"/>
    <property type="molecule type" value="Genomic_DNA"/>
</dbReference>
<dbReference type="GO" id="GO:0045259">
    <property type="term" value="C:proton-transporting ATP synthase complex"/>
    <property type="evidence" value="ECO:0007669"/>
    <property type="project" value="UniProtKB-KW"/>
</dbReference>
<evidence type="ECO:0000256" key="12">
    <source>
        <dbReference type="ARBA" id="ARBA00053067"/>
    </source>
</evidence>
<geneLocation type="mitochondrion" evidence="15"/>
<protein>
    <recommendedName>
        <fullName evidence="14">ATP synthase complex subunit 8</fullName>
    </recommendedName>
</protein>
<evidence type="ECO:0000256" key="5">
    <source>
        <dbReference type="ARBA" id="ARBA00022692"/>
    </source>
</evidence>
<dbReference type="PANTHER" id="PTHR39937:SF1">
    <property type="entry name" value="ATP SYNTHASE PROTEIN 8"/>
    <property type="match status" value="1"/>
</dbReference>
<keyword evidence="7" id="KW-1133">Transmembrane helix</keyword>
<dbReference type="InterPro" id="IPR050635">
    <property type="entry name" value="ATPase_protein_8"/>
</dbReference>
<keyword evidence="5 14" id="KW-0812">Transmembrane</keyword>
<evidence type="ECO:0000256" key="14">
    <source>
        <dbReference type="RuleBase" id="RU003661"/>
    </source>
</evidence>
<dbReference type="GeneID" id="26120941"/>
<evidence type="ECO:0000256" key="11">
    <source>
        <dbReference type="ARBA" id="ARBA00023310"/>
    </source>
</evidence>
<evidence type="ECO:0000256" key="2">
    <source>
        <dbReference type="ARBA" id="ARBA00008892"/>
    </source>
</evidence>
<keyword evidence="6 14" id="KW-0375">Hydrogen ion transport</keyword>
<comment type="similarity">
    <text evidence="2 14">Belongs to the ATPase protein 8 family.</text>
</comment>
<dbReference type="PANTHER" id="PTHR39937">
    <property type="entry name" value="ATP SYNTHASE PROTEIN 8"/>
    <property type="match status" value="1"/>
</dbReference>
<dbReference type="InterPro" id="IPR001421">
    <property type="entry name" value="ATP8_metazoa"/>
</dbReference>
<gene>
    <name evidence="15" type="primary">ATP8</name>
</gene>
<evidence type="ECO:0000256" key="6">
    <source>
        <dbReference type="ARBA" id="ARBA00022781"/>
    </source>
</evidence>
<keyword evidence="10" id="KW-0472">Membrane</keyword>
<dbReference type="Pfam" id="PF00895">
    <property type="entry name" value="ATP-synt_8"/>
    <property type="match status" value="1"/>
</dbReference>
<evidence type="ECO:0000256" key="4">
    <source>
        <dbReference type="ARBA" id="ARBA00022547"/>
    </source>
</evidence>
<evidence type="ECO:0000256" key="7">
    <source>
        <dbReference type="ARBA" id="ARBA00022989"/>
    </source>
</evidence>
<keyword evidence="4 14" id="KW-0138">CF(0)</keyword>
<proteinExistence type="inferred from homology"/>
<reference evidence="15" key="1">
    <citation type="journal article" date="2015" name="Mitochondrial DNA">
        <title>The complete mitochondrial genome of Boeseman's rainbowfish (Melanotaenia boesemani Allen &amp; Cross, 1980).</title>
        <authorList>
            <person name="Zhao Y."/>
            <person name="Chen Z."/>
            <person name="Gao J."/>
            <person name="Wang L."/>
            <person name="Li Z."/>
        </authorList>
    </citation>
    <scope>NUCLEOTIDE SEQUENCE</scope>
</reference>
<evidence type="ECO:0000256" key="8">
    <source>
        <dbReference type="ARBA" id="ARBA00023065"/>
    </source>
</evidence>
<comment type="subcellular location">
    <subcellularLocation>
        <location evidence="1 14">Mitochondrion membrane</location>
        <topology evidence="1 14">Single-pass membrane protein</topology>
    </subcellularLocation>
</comment>
<evidence type="ECO:0000256" key="13">
    <source>
        <dbReference type="ARBA" id="ARBA00064647"/>
    </source>
</evidence>